<dbReference type="AlphaFoldDB" id="A0A9X1FUF9"/>
<dbReference type="EMBL" id="JAHXDN010000002">
    <property type="protein sequence ID" value="MBW4707883.1"/>
    <property type="molecule type" value="Genomic_DNA"/>
</dbReference>
<evidence type="ECO:0000313" key="2">
    <source>
        <dbReference type="Proteomes" id="UP001138661"/>
    </source>
</evidence>
<evidence type="ECO:0000313" key="1">
    <source>
        <dbReference type="EMBL" id="MBW4707883.1"/>
    </source>
</evidence>
<dbReference type="Proteomes" id="UP001138661">
    <property type="component" value="Unassembled WGS sequence"/>
</dbReference>
<keyword evidence="2" id="KW-1185">Reference proteome</keyword>
<comment type="caution">
    <text evidence="1">The sequence shown here is derived from an EMBL/GenBank/DDBJ whole genome shotgun (WGS) entry which is preliminary data.</text>
</comment>
<sequence>MIDIWSPSSLVLACALAVSGCAELGQLAPSLAPLPEVPEGAGAGAIPTKATNTADVLDQTTAAERSVAAAAGSAGPALGQTVVSLGSPTEPGFWLKTPLVAEQTPGKVRNPATGKSVAVTLIPIAGPQTAGSRLSLAAMRVLEVRLTDLVTVDVSL</sequence>
<proteinExistence type="predicted"/>
<organism evidence="1 2">
    <name type="scientific">Roseobacter insulae</name>
    <dbReference type="NCBI Taxonomy" id="2859783"/>
    <lineage>
        <taxon>Bacteria</taxon>
        <taxon>Pseudomonadati</taxon>
        <taxon>Pseudomonadota</taxon>
        <taxon>Alphaproteobacteria</taxon>
        <taxon>Rhodobacterales</taxon>
        <taxon>Roseobacteraceae</taxon>
        <taxon>Roseobacter</taxon>
    </lineage>
</organism>
<name>A0A9X1FUF9_9RHOB</name>
<protein>
    <recommendedName>
        <fullName evidence="3">D-galactarate dehydratase</fullName>
    </recommendedName>
</protein>
<reference evidence="1" key="1">
    <citation type="submission" date="2021-07" db="EMBL/GenBank/DDBJ databases">
        <title>Roseobacter insulae sp. nov., isolated from a tidal flat.</title>
        <authorList>
            <person name="Park S."/>
            <person name="Yoon J.-H."/>
        </authorList>
    </citation>
    <scope>NUCLEOTIDE SEQUENCE</scope>
    <source>
        <strain evidence="1">YSTF-M11</strain>
    </source>
</reference>
<gene>
    <name evidence="1" type="ORF">KX928_08805</name>
</gene>
<accession>A0A9X1FUF9</accession>
<dbReference type="RefSeq" id="WP_219501138.1">
    <property type="nucleotide sequence ID" value="NZ_JAHXDN010000002.1"/>
</dbReference>
<evidence type="ECO:0008006" key="3">
    <source>
        <dbReference type="Google" id="ProtNLM"/>
    </source>
</evidence>